<keyword evidence="5" id="KW-0547">Nucleotide-binding</keyword>
<name>A0ABS4SFW9_9PROT</name>
<comment type="caution">
    <text evidence="12">The sequence shown here is derived from an EMBL/GenBank/DDBJ whole genome shotgun (WGS) entry which is preliminary data.</text>
</comment>
<dbReference type="InterPro" id="IPR033424">
    <property type="entry name" value="MASE4"/>
</dbReference>
<evidence type="ECO:0000313" key="13">
    <source>
        <dbReference type="Proteomes" id="UP000781958"/>
    </source>
</evidence>
<protein>
    <recommendedName>
        <fullName evidence="2">histidine kinase</fullName>
        <ecNumber evidence="2">2.7.13.3</ecNumber>
    </recommendedName>
</protein>
<dbReference type="SUPFAM" id="SSF55874">
    <property type="entry name" value="ATPase domain of HSP90 chaperone/DNA topoisomerase II/histidine kinase"/>
    <property type="match status" value="1"/>
</dbReference>
<evidence type="ECO:0000256" key="4">
    <source>
        <dbReference type="ARBA" id="ARBA00022679"/>
    </source>
</evidence>
<keyword evidence="13" id="KW-1185">Reference proteome</keyword>
<evidence type="ECO:0000256" key="2">
    <source>
        <dbReference type="ARBA" id="ARBA00012438"/>
    </source>
</evidence>
<evidence type="ECO:0000256" key="6">
    <source>
        <dbReference type="ARBA" id="ARBA00022777"/>
    </source>
</evidence>
<keyword evidence="10" id="KW-0812">Transmembrane</keyword>
<feature type="compositionally biased region" description="Low complexity" evidence="9">
    <location>
        <begin position="538"/>
        <end position="552"/>
    </location>
</feature>
<evidence type="ECO:0000259" key="11">
    <source>
        <dbReference type="PROSITE" id="PS50109"/>
    </source>
</evidence>
<dbReference type="Pfam" id="PF00512">
    <property type="entry name" value="HisKA"/>
    <property type="match status" value="1"/>
</dbReference>
<dbReference type="InterPro" id="IPR003661">
    <property type="entry name" value="HisK_dim/P_dom"/>
</dbReference>
<dbReference type="EMBL" id="JAGINP010000003">
    <property type="protein sequence ID" value="MBP2291463.1"/>
    <property type="molecule type" value="Genomic_DNA"/>
</dbReference>
<dbReference type="InterPro" id="IPR036097">
    <property type="entry name" value="HisK_dim/P_sf"/>
</dbReference>
<gene>
    <name evidence="12" type="ORF">J2851_001212</name>
</gene>
<keyword evidence="6 12" id="KW-0418">Kinase</keyword>
<feature type="transmembrane region" description="Helical" evidence="10">
    <location>
        <begin position="124"/>
        <end position="144"/>
    </location>
</feature>
<dbReference type="SMART" id="SM00388">
    <property type="entry name" value="HisKA"/>
    <property type="match status" value="1"/>
</dbReference>
<evidence type="ECO:0000313" key="12">
    <source>
        <dbReference type="EMBL" id="MBP2291463.1"/>
    </source>
</evidence>
<feature type="transmembrane region" description="Helical" evidence="10">
    <location>
        <begin position="84"/>
        <end position="104"/>
    </location>
</feature>
<evidence type="ECO:0000256" key="1">
    <source>
        <dbReference type="ARBA" id="ARBA00000085"/>
    </source>
</evidence>
<keyword evidence="3" id="KW-0597">Phosphoprotein</keyword>
<dbReference type="GO" id="GO:0016301">
    <property type="term" value="F:kinase activity"/>
    <property type="evidence" value="ECO:0007669"/>
    <property type="project" value="UniProtKB-KW"/>
</dbReference>
<organism evidence="12 13">
    <name type="scientific">Azospirillum rugosum</name>
    <dbReference type="NCBI Taxonomy" id="416170"/>
    <lineage>
        <taxon>Bacteria</taxon>
        <taxon>Pseudomonadati</taxon>
        <taxon>Pseudomonadota</taxon>
        <taxon>Alphaproteobacteria</taxon>
        <taxon>Rhodospirillales</taxon>
        <taxon>Azospirillaceae</taxon>
        <taxon>Azospirillum</taxon>
    </lineage>
</organism>
<feature type="transmembrane region" description="Helical" evidence="10">
    <location>
        <begin position="228"/>
        <end position="250"/>
    </location>
</feature>
<dbReference type="Pfam" id="PF02518">
    <property type="entry name" value="HATPase_c"/>
    <property type="match status" value="1"/>
</dbReference>
<evidence type="ECO:0000256" key="3">
    <source>
        <dbReference type="ARBA" id="ARBA00022553"/>
    </source>
</evidence>
<dbReference type="SUPFAM" id="SSF47384">
    <property type="entry name" value="Homodimeric domain of signal transducing histidine kinase"/>
    <property type="match status" value="1"/>
</dbReference>
<proteinExistence type="predicted"/>
<feature type="domain" description="Histidine kinase" evidence="11">
    <location>
        <begin position="309"/>
        <end position="525"/>
    </location>
</feature>
<dbReference type="CDD" id="cd00082">
    <property type="entry name" value="HisKA"/>
    <property type="match status" value="1"/>
</dbReference>
<dbReference type="Gene3D" id="1.10.287.130">
    <property type="match status" value="1"/>
</dbReference>
<feature type="transmembrane region" description="Helical" evidence="10">
    <location>
        <begin position="197"/>
        <end position="216"/>
    </location>
</feature>
<dbReference type="InterPro" id="IPR005467">
    <property type="entry name" value="His_kinase_dom"/>
</dbReference>
<dbReference type="InterPro" id="IPR003594">
    <property type="entry name" value="HATPase_dom"/>
</dbReference>
<comment type="catalytic activity">
    <reaction evidence="1">
        <text>ATP + protein L-histidine = ADP + protein N-phospho-L-histidine.</text>
        <dbReference type="EC" id="2.7.13.3"/>
    </reaction>
</comment>
<evidence type="ECO:0000256" key="8">
    <source>
        <dbReference type="ARBA" id="ARBA00023012"/>
    </source>
</evidence>
<dbReference type="PRINTS" id="PR00344">
    <property type="entry name" value="BCTRLSENSOR"/>
</dbReference>
<dbReference type="InterPro" id="IPR004358">
    <property type="entry name" value="Sig_transdc_His_kin-like_C"/>
</dbReference>
<feature type="transmembrane region" description="Helical" evidence="10">
    <location>
        <begin position="53"/>
        <end position="75"/>
    </location>
</feature>
<keyword evidence="10" id="KW-0472">Membrane</keyword>
<evidence type="ECO:0000256" key="10">
    <source>
        <dbReference type="SAM" id="Phobius"/>
    </source>
</evidence>
<dbReference type="Gene3D" id="3.30.565.10">
    <property type="entry name" value="Histidine kinase-like ATPase, C-terminal domain"/>
    <property type="match status" value="1"/>
</dbReference>
<evidence type="ECO:0000256" key="9">
    <source>
        <dbReference type="SAM" id="MobiDB-lite"/>
    </source>
</evidence>
<dbReference type="EC" id="2.7.13.3" evidence="2"/>
<keyword evidence="4" id="KW-0808">Transferase</keyword>
<reference evidence="12 13" key="1">
    <citation type="submission" date="2021-03" db="EMBL/GenBank/DDBJ databases">
        <title>Genomic Encyclopedia of Type Strains, Phase III (KMG-III): the genomes of soil and plant-associated and newly described type strains.</title>
        <authorList>
            <person name="Whitman W."/>
        </authorList>
    </citation>
    <scope>NUCLEOTIDE SEQUENCE [LARGE SCALE GENOMIC DNA]</scope>
    <source>
        <strain evidence="12 13">IMMIB AFH-6</strain>
    </source>
</reference>
<dbReference type="Pfam" id="PF17158">
    <property type="entry name" value="MASE4"/>
    <property type="match status" value="1"/>
</dbReference>
<evidence type="ECO:0000256" key="7">
    <source>
        <dbReference type="ARBA" id="ARBA00022840"/>
    </source>
</evidence>
<dbReference type="PANTHER" id="PTHR43065">
    <property type="entry name" value="SENSOR HISTIDINE KINASE"/>
    <property type="match status" value="1"/>
</dbReference>
<dbReference type="PROSITE" id="PS50109">
    <property type="entry name" value="HIS_KIN"/>
    <property type="match status" value="1"/>
</dbReference>
<dbReference type="PANTHER" id="PTHR43065:SF10">
    <property type="entry name" value="PEROXIDE STRESS-ACTIVATED HISTIDINE KINASE MAK3"/>
    <property type="match status" value="1"/>
</dbReference>
<dbReference type="SMART" id="SM00387">
    <property type="entry name" value="HATPase_c"/>
    <property type="match status" value="1"/>
</dbReference>
<feature type="region of interest" description="Disordered" evidence="9">
    <location>
        <begin position="530"/>
        <end position="552"/>
    </location>
</feature>
<dbReference type="Proteomes" id="UP000781958">
    <property type="component" value="Unassembled WGS sequence"/>
</dbReference>
<dbReference type="InterPro" id="IPR036890">
    <property type="entry name" value="HATPase_C_sf"/>
</dbReference>
<evidence type="ECO:0000256" key="5">
    <source>
        <dbReference type="ARBA" id="ARBA00022741"/>
    </source>
</evidence>
<feature type="transmembrane region" description="Helical" evidence="10">
    <location>
        <begin position="23"/>
        <end position="41"/>
    </location>
</feature>
<keyword evidence="8" id="KW-0902">Two-component regulatory system</keyword>
<sequence>MPKPAVPGDQLLLPSLSPGPTQLRLAAGIVLALVVAAALAYPNAEQPFPAGTVLLPAYAAVVLTTEAITAALLFAQFSTQRSPALLVLAVGYLFTGLMIVPWALTFPGVFAPDGLLGANLQSTAAIAALRRVGFPLFVLAYALMKDRVPETNAGSRPVVLAAVAATLAAILAATAVAVEVPSVLPRFMVSTSQTTELWDVVPAVALVLCGAGLAAFAWRWRRRSVLDLWLVVVLCAWAIESFLLGFAGGGRFSVGWWAGRSYGLAASCVVLVVLMAEITTLYARIVRSMAAERCVREAKLASLEALSAAIAHEVNQPLASMVTNAEAGLRWLNRPVPDLGEAREALACIAKDGHRAARVIEGIRAAFRKSPQARVPLDINAIVQDTLKHARGDLRANRVSVFAEFDETLPWVNGNPVQLQQVVLNLVANAVDAMGAVTDRARVLRLRSARQGTGSVLVVVEDSGTGLEPTQEERLFEPFFTTKPNGSGMGLTICQSIIEAHGGRLWTTGNRPHGAVFQFTLPIDQEFAQERAGDDARNNAWDRAAPATERAQ</sequence>
<feature type="transmembrane region" description="Helical" evidence="10">
    <location>
        <begin position="156"/>
        <end position="177"/>
    </location>
</feature>
<dbReference type="RefSeq" id="WP_209764939.1">
    <property type="nucleotide sequence ID" value="NZ_JAGINP010000003.1"/>
</dbReference>
<keyword evidence="7" id="KW-0067">ATP-binding</keyword>
<keyword evidence="10" id="KW-1133">Transmembrane helix</keyword>
<feature type="transmembrane region" description="Helical" evidence="10">
    <location>
        <begin position="262"/>
        <end position="283"/>
    </location>
</feature>
<accession>A0ABS4SFW9</accession>